<gene>
    <name evidence="2" type="ORF">WDS16_18465</name>
</gene>
<feature type="transmembrane region" description="Helical" evidence="1">
    <location>
        <begin position="33"/>
        <end position="55"/>
    </location>
</feature>
<dbReference type="RefSeq" id="WP_338886648.1">
    <property type="nucleotide sequence ID" value="NZ_CP147846.1"/>
</dbReference>
<reference evidence="2 3" key="1">
    <citation type="submission" date="2024-03" db="EMBL/GenBank/DDBJ databases">
        <title>Natural products discovery in diverse microorganisms through a two-stage MS feature dereplication strategy.</title>
        <authorList>
            <person name="Zhang R."/>
        </authorList>
    </citation>
    <scope>NUCLEOTIDE SEQUENCE [LARGE SCALE GENOMIC DNA]</scope>
    <source>
        <strain evidence="2 3">18930</strain>
    </source>
</reference>
<dbReference type="EMBL" id="CP147846">
    <property type="protein sequence ID" value="WXG67226.1"/>
    <property type="molecule type" value="Genomic_DNA"/>
</dbReference>
<proteinExistence type="predicted"/>
<keyword evidence="1" id="KW-0472">Membrane</keyword>
<keyword evidence="3" id="KW-1185">Reference proteome</keyword>
<keyword evidence="1" id="KW-0812">Transmembrane</keyword>
<evidence type="ECO:0000256" key="1">
    <source>
        <dbReference type="SAM" id="Phobius"/>
    </source>
</evidence>
<organism evidence="2 3">
    <name type="scientific">Rhodococcus sovatensis</name>
    <dbReference type="NCBI Taxonomy" id="1805840"/>
    <lineage>
        <taxon>Bacteria</taxon>
        <taxon>Bacillati</taxon>
        <taxon>Actinomycetota</taxon>
        <taxon>Actinomycetes</taxon>
        <taxon>Mycobacteriales</taxon>
        <taxon>Nocardiaceae</taxon>
        <taxon>Rhodococcus</taxon>
    </lineage>
</organism>
<protein>
    <recommendedName>
        <fullName evidence="4">DUF3817 domain-containing protein</fullName>
    </recommendedName>
</protein>
<evidence type="ECO:0000313" key="2">
    <source>
        <dbReference type="EMBL" id="WXG67226.1"/>
    </source>
</evidence>
<sequence length="88" mass="9182">MRPLLRTLGVLSALELISVVALAANLLTVHDEAVASALGPVHGALYLSVALAALLGRGLTSRTRVYAILPLLSGPLTMLRVRREAAGE</sequence>
<keyword evidence="1" id="KW-1133">Transmembrane helix</keyword>
<name>A0ABZ2PHK8_9NOCA</name>
<accession>A0ABZ2PHK8</accession>
<evidence type="ECO:0000313" key="3">
    <source>
        <dbReference type="Proteomes" id="UP001432000"/>
    </source>
</evidence>
<dbReference type="Proteomes" id="UP001432000">
    <property type="component" value="Chromosome"/>
</dbReference>
<evidence type="ECO:0008006" key="4">
    <source>
        <dbReference type="Google" id="ProtNLM"/>
    </source>
</evidence>